<accession>A0ABT4SPF5</accession>
<dbReference type="EMBL" id="JAPNNL010000319">
    <property type="protein sequence ID" value="MDA0638910.1"/>
    <property type="molecule type" value="Genomic_DNA"/>
</dbReference>
<gene>
    <name evidence="2" type="ORF">OUY22_36335</name>
</gene>
<evidence type="ECO:0000313" key="2">
    <source>
        <dbReference type="EMBL" id="MDA0638910.1"/>
    </source>
</evidence>
<protein>
    <submittedName>
        <fullName evidence="2">Class I SAM-dependent methyltransferase</fullName>
    </submittedName>
</protein>
<keyword evidence="2" id="KW-0489">Methyltransferase</keyword>
<dbReference type="PANTHER" id="PTHR45036:SF1">
    <property type="entry name" value="METHYLTRANSFERASE LIKE 7A"/>
    <property type="match status" value="1"/>
</dbReference>
<organism evidence="2 3">
    <name type="scientific">Nonomuraea corallina</name>
    <dbReference type="NCBI Taxonomy" id="2989783"/>
    <lineage>
        <taxon>Bacteria</taxon>
        <taxon>Bacillati</taxon>
        <taxon>Actinomycetota</taxon>
        <taxon>Actinomycetes</taxon>
        <taxon>Streptosporangiales</taxon>
        <taxon>Streptosporangiaceae</taxon>
        <taxon>Nonomuraea</taxon>
    </lineage>
</organism>
<comment type="caution">
    <text evidence="2">The sequence shown here is derived from an EMBL/GenBank/DDBJ whole genome shotgun (WGS) entry which is preliminary data.</text>
</comment>
<sequence length="212" mass="22606">MPDLSRYQHPRFARAYDRMSRQAEATTGELRARLSAGLSGRVLEIGAGNGLSFRHYPPGVREVLAVEPDDVLRAAAERAAATAPVPVRVVPGHAGALPAETGAFDAAVTSLVLCSVPDLAAALAELRRVLKPGGELRFFEHARSDRPGRVLLQRLVTPVWSLMAGGCHLDRDPVTAIGAAGLTVEEHDRFAHRPLPGSPTLTHVLGRARKAA</sequence>
<dbReference type="PANTHER" id="PTHR45036">
    <property type="entry name" value="METHYLTRANSFERASE LIKE 7B"/>
    <property type="match status" value="1"/>
</dbReference>
<dbReference type="SUPFAM" id="SSF53335">
    <property type="entry name" value="S-adenosyl-L-methionine-dependent methyltransferases"/>
    <property type="match status" value="1"/>
</dbReference>
<dbReference type="Pfam" id="PF08241">
    <property type="entry name" value="Methyltransf_11"/>
    <property type="match status" value="1"/>
</dbReference>
<dbReference type="InterPro" id="IPR029063">
    <property type="entry name" value="SAM-dependent_MTases_sf"/>
</dbReference>
<dbReference type="RefSeq" id="WP_270159851.1">
    <property type="nucleotide sequence ID" value="NZ_JAPNNL010000319.1"/>
</dbReference>
<dbReference type="InterPro" id="IPR052356">
    <property type="entry name" value="Thiol_S-MT"/>
</dbReference>
<dbReference type="InterPro" id="IPR013216">
    <property type="entry name" value="Methyltransf_11"/>
</dbReference>
<dbReference type="GO" id="GO:0008168">
    <property type="term" value="F:methyltransferase activity"/>
    <property type="evidence" value="ECO:0007669"/>
    <property type="project" value="UniProtKB-KW"/>
</dbReference>
<dbReference type="Gene3D" id="3.40.50.150">
    <property type="entry name" value="Vaccinia Virus protein VP39"/>
    <property type="match status" value="1"/>
</dbReference>
<reference evidence="2" key="1">
    <citation type="submission" date="2022-11" db="EMBL/GenBank/DDBJ databases">
        <title>Nonomuraea corallina sp. nov., a new species of the genus Nonomuraea isolated from sea side sediment in Thai sea.</title>
        <authorList>
            <person name="Ngamcharungchit C."/>
            <person name="Matsumoto A."/>
            <person name="Suriyachadkun C."/>
            <person name="Panbangred W."/>
            <person name="Inahashi Y."/>
            <person name="Intra B."/>
        </authorList>
    </citation>
    <scope>NUCLEOTIDE SEQUENCE</scope>
    <source>
        <strain evidence="2">MCN248</strain>
    </source>
</reference>
<dbReference type="CDD" id="cd02440">
    <property type="entry name" value="AdoMet_MTases"/>
    <property type="match status" value="1"/>
</dbReference>
<feature type="domain" description="Methyltransferase type 11" evidence="1">
    <location>
        <begin position="43"/>
        <end position="137"/>
    </location>
</feature>
<keyword evidence="2" id="KW-0808">Transferase</keyword>
<proteinExistence type="predicted"/>
<dbReference type="GO" id="GO:0032259">
    <property type="term" value="P:methylation"/>
    <property type="evidence" value="ECO:0007669"/>
    <property type="project" value="UniProtKB-KW"/>
</dbReference>
<name>A0ABT4SPF5_9ACTN</name>
<dbReference type="Proteomes" id="UP001144036">
    <property type="component" value="Unassembled WGS sequence"/>
</dbReference>
<keyword evidence="3" id="KW-1185">Reference proteome</keyword>
<evidence type="ECO:0000259" key="1">
    <source>
        <dbReference type="Pfam" id="PF08241"/>
    </source>
</evidence>
<evidence type="ECO:0000313" key="3">
    <source>
        <dbReference type="Proteomes" id="UP001144036"/>
    </source>
</evidence>